<dbReference type="Pfam" id="PF02746">
    <property type="entry name" value="MR_MLE_N"/>
    <property type="match status" value="1"/>
</dbReference>
<sequence length="389" mass="42775">MSDRIRSIEVFPLQIPRETPYLGPLEAGVVPSPRGYFVRPGNQTLYSIHDHSLLVKVTSEGGVVGWGESFGVVAPQVAATIIDELFAPLVIGRDPHDVVAISEDLYNGMRVRGFFGGFYVDAIAGVDMAIWDLRGKLTGLPVCKLLGAQRHSRLPVYVSGLPRATLPERAALARDWIDKGFGAVKFAAAVAHEGEVAEIQAIREAVGPGPKILADLHWRYTDQEAIQLITAMEPYGLYVAEAPVQSEDLEGQARVAAAVKTPIAIGEELRTVYEYRPRFVHRCMSIIQPEMAHMGITFFWQVCQMAQAFHCRVMPHATIGIGIAQAASMHVSAALQNFVMHEYQHSIFDRNLRFVTGTMRCQAGYFYLPEGPGLGVAPTDEVLQYVMGE</sequence>
<evidence type="ECO:0000313" key="4">
    <source>
        <dbReference type="Proteomes" id="UP000317371"/>
    </source>
</evidence>
<dbReference type="Gene3D" id="3.20.20.120">
    <property type="entry name" value="Enolase-like C-terminal domain"/>
    <property type="match status" value="1"/>
</dbReference>
<dbReference type="Proteomes" id="UP000317371">
    <property type="component" value="Unassembled WGS sequence"/>
</dbReference>
<dbReference type="AlphaFoldDB" id="A0A540VC07"/>
<dbReference type="InterPro" id="IPR034593">
    <property type="entry name" value="DgoD-like"/>
</dbReference>
<dbReference type="CDD" id="cd03316">
    <property type="entry name" value="MR_like"/>
    <property type="match status" value="1"/>
</dbReference>
<dbReference type="InterPro" id="IPR029065">
    <property type="entry name" value="Enolase_C-like"/>
</dbReference>
<gene>
    <name evidence="3" type="ORF">FKZ61_17905</name>
</gene>
<accession>A0A540VC07</accession>
<name>A0A540VC07_9CHLR</name>
<dbReference type="InParanoid" id="A0A540VC07"/>
<dbReference type="InterPro" id="IPR029017">
    <property type="entry name" value="Enolase-like_N"/>
</dbReference>
<dbReference type="InterPro" id="IPR013341">
    <property type="entry name" value="Mandelate_racemase_N_dom"/>
</dbReference>
<proteinExistence type="predicted"/>
<protein>
    <submittedName>
        <fullName evidence="3">Mandelate racemase/muconate lactonizing enzyme family protein</fullName>
    </submittedName>
</protein>
<dbReference type="GO" id="GO:0016829">
    <property type="term" value="F:lyase activity"/>
    <property type="evidence" value="ECO:0007669"/>
    <property type="project" value="UniProtKB-KW"/>
</dbReference>
<evidence type="ECO:0000256" key="1">
    <source>
        <dbReference type="ARBA" id="ARBA00023239"/>
    </source>
</evidence>
<keyword evidence="4" id="KW-1185">Reference proteome</keyword>
<dbReference type="Gene3D" id="3.30.390.10">
    <property type="entry name" value="Enolase-like, N-terminal domain"/>
    <property type="match status" value="1"/>
</dbReference>
<dbReference type="InterPro" id="IPR013342">
    <property type="entry name" value="Mandelate_racemase_C"/>
</dbReference>
<comment type="caution">
    <text evidence="3">The sequence shown here is derived from an EMBL/GenBank/DDBJ whole genome shotgun (WGS) entry which is preliminary data.</text>
</comment>
<dbReference type="SFLD" id="SFLDS00001">
    <property type="entry name" value="Enolase"/>
    <property type="match status" value="1"/>
</dbReference>
<evidence type="ECO:0000313" key="3">
    <source>
        <dbReference type="EMBL" id="TQE94252.1"/>
    </source>
</evidence>
<evidence type="ECO:0000259" key="2">
    <source>
        <dbReference type="SMART" id="SM00922"/>
    </source>
</evidence>
<dbReference type="Pfam" id="PF13378">
    <property type="entry name" value="MR_MLE_C"/>
    <property type="match status" value="1"/>
</dbReference>
<dbReference type="SMART" id="SM00922">
    <property type="entry name" value="MR_MLE"/>
    <property type="match status" value="1"/>
</dbReference>
<dbReference type="SUPFAM" id="SSF51604">
    <property type="entry name" value="Enolase C-terminal domain-like"/>
    <property type="match status" value="1"/>
</dbReference>
<dbReference type="PANTHER" id="PTHR48080">
    <property type="entry name" value="D-GALACTONATE DEHYDRATASE-RELATED"/>
    <property type="match status" value="1"/>
</dbReference>
<dbReference type="InterPro" id="IPR036849">
    <property type="entry name" value="Enolase-like_C_sf"/>
</dbReference>
<keyword evidence="1" id="KW-0456">Lyase</keyword>
<dbReference type="RefSeq" id="WP_141611530.1">
    <property type="nucleotide sequence ID" value="NZ_VIGC02000026.1"/>
</dbReference>
<dbReference type="OrthoDB" id="9802699at2"/>
<dbReference type="SUPFAM" id="SSF54826">
    <property type="entry name" value="Enolase N-terminal domain-like"/>
    <property type="match status" value="1"/>
</dbReference>
<feature type="domain" description="Mandelate racemase/muconate lactonizing enzyme C-terminal" evidence="2">
    <location>
        <begin position="167"/>
        <end position="262"/>
    </location>
</feature>
<organism evidence="3 4">
    <name type="scientific">Litorilinea aerophila</name>
    <dbReference type="NCBI Taxonomy" id="1204385"/>
    <lineage>
        <taxon>Bacteria</taxon>
        <taxon>Bacillati</taxon>
        <taxon>Chloroflexota</taxon>
        <taxon>Caldilineae</taxon>
        <taxon>Caldilineales</taxon>
        <taxon>Caldilineaceae</taxon>
        <taxon>Litorilinea</taxon>
    </lineage>
</organism>
<reference evidence="3 4" key="1">
    <citation type="submission" date="2019-06" db="EMBL/GenBank/DDBJ databases">
        <title>Genome sequence of Litorilinea aerophila BAA-2444.</title>
        <authorList>
            <person name="Maclea K.S."/>
            <person name="Maurais E.G."/>
            <person name="Iannazzi L.C."/>
        </authorList>
    </citation>
    <scope>NUCLEOTIDE SEQUENCE [LARGE SCALE GENOMIC DNA]</scope>
    <source>
        <strain evidence="3 4">ATCC BAA-2444</strain>
    </source>
</reference>
<dbReference type="EMBL" id="VIGC01000026">
    <property type="protein sequence ID" value="TQE94252.1"/>
    <property type="molecule type" value="Genomic_DNA"/>
</dbReference>
<dbReference type="PANTHER" id="PTHR48080:SF2">
    <property type="entry name" value="D-GALACTONATE DEHYDRATASE"/>
    <property type="match status" value="1"/>
</dbReference>